<reference evidence="1" key="3">
    <citation type="submission" date="2018-07" db="EMBL/GenBank/DDBJ databases">
        <title>WGS assembly of Glycine max.</title>
        <authorList>
            <person name="Schmutz J."/>
            <person name="Cannon S."/>
            <person name="Schlueter J."/>
            <person name="Ma J."/>
            <person name="Mitros T."/>
            <person name="Nelson W."/>
            <person name="Hyten D."/>
            <person name="Song Q."/>
            <person name="Thelen J."/>
            <person name="Cheng J."/>
            <person name="Xu D."/>
            <person name="Hellsten U."/>
            <person name="May G."/>
            <person name="Yu Y."/>
            <person name="Sakurai T."/>
            <person name="Umezawa T."/>
            <person name="Bhattacharyya M."/>
            <person name="Sandhu D."/>
            <person name="Valliyodan B."/>
            <person name="Lindquist E."/>
            <person name="Peto M."/>
            <person name="Grant D."/>
            <person name="Shu S."/>
            <person name="Goodstein D."/>
            <person name="Barry K."/>
            <person name="Futrell-Griggs M."/>
            <person name="Abernathy B."/>
            <person name="Du J."/>
            <person name="Tian Z."/>
            <person name="Zhu L."/>
            <person name="Gill N."/>
            <person name="Joshi T."/>
            <person name="Libault M."/>
            <person name="Sethuraman A."/>
            <person name="Zhang X."/>
            <person name="Shinozaki K."/>
            <person name="Nguyen H."/>
            <person name="Wing R."/>
            <person name="Cregan P."/>
            <person name="Specht J."/>
            <person name="Grimwood J."/>
            <person name="Rokhsar D."/>
            <person name="Stacey G."/>
            <person name="Shoemaker R."/>
            <person name="Jackson S."/>
        </authorList>
    </citation>
    <scope>NUCLEOTIDE SEQUENCE</scope>
    <source>
        <tissue evidence="1">Callus</tissue>
    </source>
</reference>
<dbReference type="PANTHER" id="PTHR45023:SF4">
    <property type="entry name" value="GLYCINE-RICH PROTEIN-RELATED"/>
    <property type="match status" value="1"/>
</dbReference>
<dbReference type="Proteomes" id="UP000008827">
    <property type="component" value="Chromosome 17"/>
</dbReference>
<dbReference type="AlphaFoldDB" id="A0A0R0FNC4"/>
<proteinExistence type="predicted"/>
<sequence>MQKFKGYYMQAVSLKKSDCTDNDVMLHAYAIWKEDERSNFILENPWRLLKDQPKWLDQFSENCSKRIKIFTYRVYSSSSNPETLVEDAKADTLSPIIRPMGQKEAKRRSKGKGEAMREINILNARLAVLREKELEKEYYNILMKDTFTMSETQLEDH</sequence>
<dbReference type="PANTHER" id="PTHR45023">
    <property type="match status" value="1"/>
</dbReference>
<dbReference type="STRING" id="3847.A0A0R0FNC4"/>
<evidence type="ECO:0000313" key="3">
    <source>
        <dbReference type="Proteomes" id="UP000008827"/>
    </source>
</evidence>
<name>A0A0R0FNC4_SOYBN</name>
<accession>A0A0R0FNC4</accession>
<dbReference type="EMBL" id="CM000850">
    <property type="protein sequence ID" value="KRH04617.1"/>
    <property type="molecule type" value="Genomic_DNA"/>
</dbReference>
<organism evidence="1">
    <name type="scientific">Glycine max</name>
    <name type="common">Soybean</name>
    <name type="synonym">Glycine hispida</name>
    <dbReference type="NCBI Taxonomy" id="3847"/>
    <lineage>
        <taxon>Eukaryota</taxon>
        <taxon>Viridiplantae</taxon>
        <taxon>Streptophyta</taxon>
        <taxon>Embryophyta</taxon>
        <taxon>Tracheophyta</taxon>
        <taxon>Spermatophyta</taxon>
        <taxon>Magnoliopsida</taxon>
        <taxon>eudicotyledons</taxon>
        <taxon>Gunneridae</taxon>
        <taxon>Pentapetalae</taxon>
        <taxon>rosids</taxon>
        <taxon>fabids</taxon>
        <taxon>Fabales</taxon>
        <taxon>Fabaceae</taxon>
        <taxon>Papilionoideae</taxon>
        <taxon>50 kb inversion clade</taxon>
        <taxon>NPAAA clade</taxon>
        <taxon>indigoferoid/millettioid clade</taxon>
        <taxon>Phaseoleae</taxon>
        <taxon>Glycine</taxon>
        <taxon>Glycine subgen. Soja</taxon>
    </lineage>
</organism>
<gene>
    <name evidence="1" type="ORF">GLYMA_17G174400</name>
</gene>
<protein>
    <submittedName>
        <fullName evidence="1 2">Uncharacterized protein</fullName>
    </submittedName>
</protein>
<reference evidence="2" key="2">
    <citation type="submission" date="2018-02" db="UniProtKB">
        <authorList>
            <consortium name="EnsemblPlants"/>
        </authorList>
    </citation>
    <scope>IDENTIFICATION</scope>
    <source>
        <strain evidence="2">Williams 82</strain>
    </source>
</reference>
<dbReference type="Gramene" id="KRH04617">
    <property type="protein sequence ID" value="KRH04617"/>
    <property type="gene ID" value="GLYMA_17G174400"/>
</dbReference>
<dbReference type="InParanoid" id="A0A0R0FNC4"/>
<reference evidence="1 2" key="1">
    <citation type="journal article" date="2010" name="Nature">
        <title>Genome sequence of the palaeopolyploid soybean.</title>
        <authorList>
            <person name="Schmutz J."/>
            <person name="Cannon S.B."/>
            <person name="Schlueter J."/>
            <person name="Ma J."/>
            <person name="Mitros T."/>
            <person name="Nelson W."/>
            <person name="Hyten D.L."/>
            <person name="Song Q."/>
            <person name="Thelen J.J."/>
            <person name="Cheng J."/>
            <person name="Xu D."/>
            <person name="Hellsten U."/>
            <person name="May G.D."/>
            <person name="Yu Y."/>
            <person name="Sakurai T."/>
            <person name="Umezawa T."/>
            <person name="Bhattacharyya M.K."/>
            <person name="Sandhu D."/>
            <person name="Valliyodan B."/>
            <person name="Lindquist E."/>
            <person name="Peto M."/>
            <person name="Grant D."/>
            <person name="Shu S."/>
            <person name="Goodstein D."/>
            <person name="Barry K."/>
            <person name="Futrell-Griggs M."/>
            <person name="Abernathy B."/>
            <person name="Du J."/>
            <person name="Tian Z."/>
            <person name="Zhu L."/>
            <person name="Gill N."/>
            <person name="Joshi T."/>
            <person name="Libault M."/>
            <person name="Sethuraman A."/>
            <person name="Zhang X.-C."/>
            <person name="Shinozaki K."/>
            <person name="Nguyen H.T."/>
            <person name="Wing R.A."/>
            <person name="Cregan P."/>
            <person name="Specht J."/>
            <person name="Grimwood J."/>
            <person name="Rokhsar D."/>
            <person name="Stacey G."/>
            <person name="Shoemaker R.C."/>
            <person name="Jackson S.A."/>
        </authorList>
    </citation>
    <scope>NUCLEOTIDE SEQUENCE</scope>
    <source>
        <strain evidence="2">cv. Williams 82</strain>
        <tissue evidence="1">Callus</tissue>
    </source>
</reference>
<keyword evidence="3" id="KW-1185">Reference proteome</keyword>
<evidence type="ECO:0000313" key="1">
    <source>
        <dbReference type="EMBL" id="KRH04617.1"/>
    </source>
</evidence>
<dbReference type="EnsemblPlants" id="KRH04617">
    <property type="protein sequence ID" value="KRH04617"/>
    <property type="gene ID" value="GLYMA_17G174400"/>
</dbReference>
<evidence type="ECO:0000313" key="2">
    <source>
        <dbReference type="EnsemblPlants" id="KRH04617"/>
    </source>
</evidence>